<comment type="pathway">
    <text evidence="3 18">Phospholipid metabolism; CDP-diacylglycerol biosynthesis; CDP-diacylglycerol from sn-glycerol 3-phosphate: step 3/3.</text>
</comment>
<evidence type="ECO:0000313" key="20">
    <source>
        <dbReference type="EMBL" id="WPU65643.1"/>
    </source>
</evidence>
<evidence type="ECO:0000256" key="17">
    <source>
        <dbReference type="ARBA" id="ARBA00023264"/>
    </source>
</evidence>
<evidence type="ECO:0000256" key="15">
    <source>
        <dbReference type="ARBA" id="ARBA00023136"/>
    </source>
</evidence>
<evidence type="ECO:0000256" key="1">
    <source>
        <dbReference type="ARBA" id="ARBA00001698"/>
    </source>
</evidence>
<evidence type="ECO:0000256" key="10">
    <source>
        <dbReference type="ARBA" id="ARBA00022679"/>
    </source>
</evidence>
<keyword evidence="11 18" id="KW-0812">Transmembrane</keyword>
<keyword evidence="8" id="KW-1003">Cell membrane</keyword>
<evidence type="ECO:0000256" key="14">
    <source>
        <dbReference type="ARBA" id="ARBA00023098"/>
    </source>
</evidence>
<dbReference type="KEGG" id="psti:SOO65_02690"/>
<keyword evidence="16" id="KW-0594">Phospholipid biosynthesis</keyword>
<dbReference type="PROSITE" id="PS01315">
    <property type="entry name" value="CDS"/>
    <property type="match status" value="1"/>
</dbReference>
<evidence type="ECO:0000256" key="18">
    <source>
        <dbReference type="RuleBase" id="RU003938"/>
    </source>
</evidence>
<feature type="transmembrane region" description="Helical" evidence="19">
    <location>
        <begin position="12"/>
        <end position="33"/>
    </location>
</feature>
<keyword evidence="12 18" id="KW-0548">Nucleotidyltransferase</keyword>
<dbReference type="GO" id="GO:0004605">
    <property type="term" value="F:phosphatidate cytidylyltransferase activity"/>
    <property type="evidence" value="ECO:0007669"/>
    <property type="project" value="UniProtKB-EC"/>
</dbReference>
<evidence type="ECO:0000256" key="4">
    <source>
        <dbReference type="ARBA" id="ARBA00005189"/>
    </source>
</evidence>
<dbReference type="Pfam" id="PF01148">
    <property type="entry name" value="CTP_transf_1"/>
    <property type="match status" value="1"/>
</dbReference>
<keyword evidence="15 19" id="KW-0472">Membrane</keyword>
<organism evidence="20 21">
    <name type="scientific">Peredibacter starrii</name>
    <dbReference type="NCBI Taxonomy" id="28202"/>
    <lineage>
        <taxon>Bacteria</taxon>
        <taxon>Pseudomonadati</taxon>
        <taxon>Bdellovibrionota</taxon>
        <taxon>Bacteriovoracia</taxon>
        <taxon>Bacteriovoracales</taxon>
        <taxon>Bacteriovoracaceae</taxon>
        <taxon>Peredibacter</taxon>
    </lineage>
</organism>
<comment type="catalytic activity">
    <reaction evidence="1 18">
        <text>a 1,2-diacyl-sn-glycero-3-phosphate + CTP + H(+) = a CDP-1,2-diacyl-sn-glycerol + diphosphate</text>
        <dbReference type="Rhea" id="RHEA:16229"/>
        <dbReference type="ChEBI" id="CHEBI:15378"/>
        <dbReference type="ChEBI" id="CHEBI:33019"/>
        <dbReference type="ChEBI" id="CHEBI:37563"/>
        <dbReference type="ChEBI" id="CHEBI:58332"/>
        <dbReference type="ChEBI" id="CHEBI:58608"/>
        <dbReference type="EC" id="2.7.7.41"/>
    </reaction>
</comment>
<evidence type="ECO:0000256" key="5">
    <source>
        <dbReference type="ARBA" id="ARBA00010185"/>
    </source>
</evidence>
<dbReference type="InterPro" id="IPR000374">
    <property type="entry name" value="PC_trans"/>
</dbReference>
<dbReference type="GO" id="GO:0005886">
    <property type="term" value="C:plasma membrane"/>
    <property type="evidence" value="ECO:0007669"/>
    <property type="project" value="UniProtKB-SubCell"/>
</dbReference>
<gene>
    <name evidence="20" type="ORF">SOO65_02690</name>
</gene>
<keyword evidence="17" id="KW-1208">Phospholipid metabolism</keyword>
<dbReference type="RefSeq" id="WP_321396523.1">
    <property type="nucleotide sequence ID" value="NZ_CP139487.1"/>
</dbReference>
<keyword evidence="13 19" id="KW-1133">Transmembrane helix</keyword>
<proteinExistence type="inferred from homology"/>
<protein>
    <recommendedName>
        <fullName evidence="7 18">Phosphatidate cytidylyltransferase</fullName>
        <ecNumber evidence="6 18">2.7.7.41</ecNumber>
    </recommendedName>
</protein>
<keyword evidence="10 18" id="KW-0808">Transferase</keyword>
<evidence type="ECO:0000256" key="16">
    <source>
        <dbReference type="ARBA" id="ARBA00023209"/>
    </source>
</evidence>
<comment type="subcellular location">
    <subcellularLocation>
        <location evidence="2">Cell membrane</location>
        <topology evidence="2">Multi-pass membrane protein</topology>
    </subcellularLocation>
</comment>
<feature type="transmembrane region" description="Helical" evidence="19">
    <location>
        <begin position="209"/>
        <end position="227"/>
    </location>
</feature>
<dbReference type="Proteomes" id="UP001324634">
    <property type="component" value="Chromosome"/>
</dbReference>
<evidence type="ECO:0000256" key="11">
    <source>
        <dbReference type="ARBA" id="ARBA00022692"/>
    </source>
</evidence>
<feature type="transmembrane region" description="Helical" evidence="19">
    <location>
        <begin position="54"/>
        <end position="72"/>
    </location>
</feature>
<keyword evidence="9" id="KW-0444">Lipid biosynthesis</keyword>
<feature type="transmembrane region" description="Helical" evidence="19">
    <location>
        <begin position="143"/>
        <end position="162"/>
    </location>
</feature>
<comment type="similarity">
    <text evidence="5 18">Belongs to the CDS family.</text>
</comment>
<evidence type="ECO:0000256" key="3">
    <source>
        <dbReference type="ARBA" id="ARBA00005119"/>
    </source>
</evidence>
<evidence type="ECO:0000256" key="19">
    <source>
        <dbReference type="SAM" id="Phobius"/>
    </source>
</evidence>
<dbReference type="AlphaFoldDB" id="A0AAX4HRB3"/>
<evidence type="ECO:0000256" key="7">
    <source>
        <dbReference type="ARBA" id="ARBA00019373"/>
    </source>
</evidence>
<feature type="transmembrane region" description="Helical" evidence="19">
    <location>
        <begin position="116"/>
        <end position="137"/>
    </location>
</feature>
<dbReference type="PANTHER" id="PTHR46382:SF1">
    <property type="entry name" value="PHOSPHATIDATE CYTIDYLYLTRANSFERASE"/>
    <property type="match status" value="1"/>
</dbReference>
<keyword evidence="14" id="KW-0443">Lipid metabolism</keyword>
<evidence type="ECO:0000256" key="13">
    <source>
        <dbReference type="ARBA" id="ARBA00022989"/>
    </source>
</evidence>
<evidence type="ECO:0000256" key="8">
    <source>
        <dbReference type="ARBA" id="ARBA00022475"/>
    </source>
</evidence>
<feature type="transmembrane region" description="Helical" evidence="19">
    <location>
        <begin position="183"/>
        <end position="203"/>
    </location>
</feature>
<dbReference type="EMBL" id="CP139487">
    <property type="protein sequence ID" value="WPU65643.1"/>
    <property type="molecule type" value="Genomic_DNA"/>
</dbReference>
<evidence type="ECO:0000256" key="6">
    <source>
        <dbReference type="ARBA" id="ARBA00012487"/>
    </source>
</evidence>
<comment type="pathway">
    <text evidence="4">Lipid metabolism.</text>
</comment>
<sequence length="273" mass="30734">MSNTTVRIISGAALIILVGLCIYSGPQATLVLFGLIGPLMIDEIITNFYGQRRFSIRYCLAQAIYVLCYYFFNFYQISQSSFSFWISAGIVLDILLLAYLFLIYKKSELLLTVFRITSWGTGLFTLIPLLCLSYIIHFENWRLLLIGLFLLNFMVDTAAYFSGKKFGKHKLWEAVSPKKTIEGAVGGVICSVIATALFWHNLIAPVTPFTIAFFFIVACCSQVGDLAQSKLKRQFEIKDSSSLIPGHGGVYDRVDSLLFVAPLYAFYLMANFR</sequence>
<name>A0AAX4HRB3_9BACT</name>
<dbReference type="PANTHER" id="PTHR46382">
    <property type="entry name" value="PHOSPHATIDATE CYTIDYLYLTRANSFERASE"/>
    <property type="match status" value="1"/>
</dbReference>
<reference evidence="20 21" key="1">
    <citation type="submission" date="2023-11" db="EMBL/GenBank/DDBJ databases">
        <title>Peredibacter starrii A3.12.</title>
        <authorList>
            <person name="Mitchell R.J."/>
        </authorList>
    </citation>
    <scope>NUCLEOTIDE SEQUENCE [LARGE SCALE GENOMIC DNA]</scope>
    <source>
        <strain evidence="20 21">A3.12</strain>
    </source>
</reference>
<feature type="transmembrane region" description="Helical" evidence="19">
    <location>
        <begin position="84"/>
        <end position="104"/>
    </location>
</feature>
<dbReference type="EC" id="2.7.7.41" evidence="6 18"/>
<evidence type="ECO:0000313" key="21">
    <source>
        <dbReference type="Proteomes" id="UP001324634"/>
    </source>
</evidence>
<accession>A0AAX4HRB3</accession>
<evidence type="ECO:0000256" key="9">
    <source>
        <dbReference type="ARBA" id="ARBA00022516"/>
    </source>
</evidence>
<keyword evidence="21" id="KW-1185">Reference proteome</keyword>
<evidence type="ECO:0000256" key="12">
    <source>
        <dbReference type="ARBA" id="ARBA00022695"/>
    </source>
</evidence>
<evidence type="ECO:0000256" key="2">
    <source>
        <dbReference type="ARBA" id="ARBA00004651"/>
    </source>
</evidence>
<dbReference type="GO" id="GO:0016024">
    <property type="term" value="P:CDP-diacylglycerol biosynthetic process"/>
    <property type="evidence" value="ECO:0007669"/>
    <property type="project" value="TreeGrafter"/>
</dbReference>